<evidence type="ECO:0000256" key="5">
    <source>
        <dbReference type="ARBA" id="ARBA00023136"/>
    </source>
</evidence>
<feature type="transmembrane region" description="Helical" evidence="6">
    <location>
        <begin position="7"/>
        <end position="27"/>
    </location>
</feature>
<comment type="caution">
    <text evidence="8">The sequence shown here is derived from an EMBL/GenBank/DDBJ whole genome shotgun (WGS) entry which is preliminary data.</text>
</comment>
<keyword evidence="3 6" id="KW-0812">Transmembrane</keyword>
<feature type="transmembrane region" description="Helical" evidence="6">
    <location>
        <begin position="70"/>
        <end position="91"/>
    </location>
</feature>
<sequence>MNTQNRNLIVGGLIIALIIAVLAPFLASSNPDGLESAAESMEVPESEAVYNAPLPDYAIPGMEENPLGGVVALIIGTIVVLLVVLGIATIFGKNGNGAE</sequence>
<dbReference type="AlphaFoldDB" id="A0A7J4TIU7"/>
<evidence type="ECO:0000256" key="1">
    <source>
        <dbReference type="ARBA" id="ARBA00004236"/>
    </source>
</evidence>
<evidence type="ECO:0000256" key="6">
    <source>
        <dbReference type="SAM" id="Phobius"/>
    </source>
</evidence>
<organism evidence="8 9">
    <name type="scientific">Methanobacterium subterraneum</name>
    <dbReference type="NCBI Taxonomy" id="59277"/>
    <lineage>
        <taxon>Archaea</taxon>
        <taxon>Methanobacteriati</taxon>
        <taxon>Methanobacteriota</taxon>
        <taxon>Methanomada group</taxon>
        <taxon>Methanobacteria</taxon>
        <taxon>Methanobacteriales</taxon>
        <taxon>Methanobacteriaceae</taxon>
        <taxon>Methanobacterium</taxon>
    </lineage>
</organism>
<dbReference type="Proteomes" id="UP000586031">
    <property type="component" value="Unassembled WGS sequence"/>
</dbReference>
<dbReference type="GO" id="GO:0005886">
    <property type="term" value="C:plasma membrane"/>
    <property type="evidence" value="ECO:0007669"/>
    <property type="project" value="UniProtKB-SubCell"/>
</dbReference>
<keyword evidence="2" id="KW-1003">Cell membrane</keyword>
<comment type="subcellular location">
    <subcellularLocation>
        <location evidence="1">Cell membrane</location>
    </subcellularLocation>
</comment>
<name>A0A7J4TIU7_9EURY</name>
<keyword evidence="4 6" id="KW-1133">Transmembrane helix</keyword>
<dbReference type="Pfam" id="PF13190">
    <property type="entry name" value="PDGLE"/>
    <property type="match status" value="1"/>
</dbReference>
<evidence type="ECO:0000256" key="4">
    <source>
        <dbReference type="ARBA" id="ARBA00022989"/>
    </source>
</evidence>
<dbReference type="EMBL" id="DUHE01000087">
    <property type="protein sequence ID" value="HII83801.1"/>
    <property type="molecule type" value="Genomic_DNA"/>
</dbReference>
<dbReference type="InterPro" id="IPR025937">
    <property type="entry name" value="PDGLE_dom"/>
</dbReference>
<reference evidence="9" key="1">
    <citation type="journal article" date="2020" name="bioRxiv">
        <title>A rank-normalized archaeal taxonomy based on genome phylogeny resolves widespread incomplete and uneven classifications.</title>
        <authorList>
            <person name="Rinke C."/>
            <person name="Chuvochina M."/>
            <person name="Mussig A.J."/>
            <person name="Chaumeil P.-A."/>
            <person name="Waite D.W."/>
            <person name="Whitman W.B."/>
            <person name="Parks D.H."/>
            <person name="Hugenholtz P."/>
        </authorList>
    </citation>
    <scope>NUCLEOTIDE SEQUENCE [LARGE SCALE GENOMIC DNA]</scope>
</reference>
<feature type="domain" description="PDGLE" evidence="7">
    <location>
        <begin position="6"/>
        <end position="91"/>
    </location>
</feature>
<keyword evidence="5 6" id="KW-0472">Membrane</keyword>
<proteinExistence type="predicted"/>
<evidence type="ECO:0000256" key="2">
    <source>
        <dbReference type="ARBA" id="ARBA00022475"/>
    </source>
</evidence>
<protein>
    <submittedName>
        <fullName evidence="8">Cobalamin biosynthesis protein CbiN</fullName>
    </submittedName>
</protein>
<evidence type="ECO:0000313" key="9">
    <source>
        <dbReference type="Proteomes" id="UP000586031"/>
    </source>
</evidence>
<accession>A0A7J4TIU7</accession>
<evidence type="ECO:0000256" key="3">
    <source>
        <dbReference type="ARBA" id="ARBA00022692"/>
    </source>
</evidence>
<gene>
    <name evidence="8" type="ORF">HA271_02940</name>
</gene>
<evidence type="ECO:0000313" key="8">
    <source>
        <dbReference type="EMBL" id="HII83801.1"/>
    </source>
</evidence>
<evidence type="ECO:0000259" key="7">
    <source>
        <dbReference type="Pfam" id="PF13190"/>
    </source>
</evidence>